<comment type="caution">
    <text evidence="1">The sequence shown here is derived from an EMBL/GenBank/DDBJ whole genome shotgun (WGS) entry which is preliminary data.</text>
</comment>
<evidence type="ECO:0000313" key="2">
    <source>
        <dbReference type="Proteomes" id="UP000310066"/>
    </source>
</evidence>
<sequence length="467" mass="51744">MPGILQQQSLETTLQLDIKELHPTFGAEIDNVKLADLSDDDFKRVLELMAKALLPCATPLLNRQTNQSTSSLSVPNAGHLTCSTESYPDLDRSCVLASIEHFCHDHAGYQFPTNASERSLRASFYVEENVTVPAAPIYLSITKPAGSPYAECSYKLDAQECIAQMTEAIDSCNNFDAVSLDSSGTVTDATCGWQWEVDLSPRPLPPAPFEYNSTIGNALAKRDPTCYHDGFAWPRSALQTGIADFCTSLSHAAVKPSTSHWDMDFYYYFSKDEPWPRKAYFNIATFHEPFQWTWGGCFTQTIALARSCQQWGLVNGGSDSDDWSTETADPPANAAITPSTALLSKRQSMSECFQTGYQFPISAWNEGLDMFCGWADGRTLDQNGEIKFTFWWWDSDGQLHKQWYDFQTRCPLSITHASCLATVLPLVTSCGDGSTSRAGWASDQCLTVTLDNDPDHRRPGEAIDPPS</sequence>
<dbReference type="AlphaFoldDB" id="A0A4U0V8R0"/>
<name>A0A4U0V8R0_9PEZI</name>
<accession>A0A4U0V8R0</accession>
<organism evidence="1 2">
    <name type="scientific">Friedmanniomyces endolithicus</name>
    <dbReference type="NCBI Taxonomy" id="329885"/>
    <lineage>
        <taxon>Eukaryota</taxon>
        <taxon>Fungi</taxon>
        <taxon>Dikarya</taxon>
        <taxon>Ascomycota</taxon>
        <taxon>Pezizomycotina</taxon>
        <taxon>Dothideomycetes</taxon>
        <taxon>Dothideomycetidae</taxon>
        <taxon>Mycosphaerellales</taxon>
        <taxon>Teratosphaeriaceae</taxon>
        <taxon>Friedmanniomyces</taxon>
    </lineage>
</organism>
<dbReference type="EMBL" id="NAJP01000012">
    <property type="protein sequence ID" value="TKA45258.1"/>
    <property type="molecule type" value="Genomic_DNA"/>
</dbReference>
<proteinExistence type="predicted"/>
<dbReference type="OrthoDB" id="3870444at2759"/>
<dbReference type="Proteomes" id="UP000310066">
    <property type="component" value="Unassembled WGS sequence"/>
</dbReference>
<gene>
    <name evidence="1" type="ORF">B0A54_04354</name>
</gene>
<reference evidence="1 2" key="1">
    <citation type="submission" date="2017-03" db="EMBL/GenBank/DDBJ databases">
        <title>Genomes of endolithic fungi from Antarctica.</title>
        <authorList>
            <person name="Coleine C."/>
            <person name="Masonjones S."/>
            <person name="Stajich J.E."/>
        </authorList>
    </citation>
    <scope>NUCLEOTIDE SEQUENCE [LARGE SCALE GENOMIC DNA]</scope>
    <source>
        <strain evidence="1 2">CCFEE 5311</strain>
    </source>
</reference>
<protein>
    <submittedName>
        <fullName evidence="1">Uncharacterized protein</fullName>
    </submittedName>
</protein>
<evidence type="ECO:0000313" key="1">
    <source>
        <dbReference type="EMBL" id="TKA45258.1"/>
    </source>
</evidence>